<sequence length="41" mass="4387">MSLHALRQAVDNLEQLTGDEAAVPSPPETTEPPTDSHQSSE</sequence>
<dbReference type="PaxDb" id="29760-VIT_04s0069g01090.t01"/>
<evidence type="ECO:0000313" key="3">
    <source>
        <dbReference type="Proteomes" id="UP000009183"/>
    </source>
</evidence>
<dbReference type="AlphaFoldDB" id="F6H9J7"/>
<dbReference type="HOGENOM" id="CLU_3280611_0_0_1"/>
<dbReference type="InParanoid" id="F6H9J7"/>
<accession>F6H9J7</accession>
<feature type="region of interest" description="Disordered" evidence="1">
    <location>
        <begin position="12"/>
        <end position="41"/>
    </location>
</feature>
<reference evidence="3" key="1">
    <citation type="journal article" date="2007" name="Nature">
        <title>The grapevine genome sequence suggests ancestral hexaploidization in major angiosperm phyla.</title>
        <authorList>
            <consortium name="The French-Italian Public Consortium for Grapevine Genome Characterization."/>
            <person name="Jaillon O."/>
            <person name="Aury J.-M."/>
            <person name="Noel B."/>
            <person name="Policriti A."/>
            <person name="Clepet C."/>
            <person name="Casagrande A."/>
            <person name="Choisne N."/>
            <person name="Aubourg S."/>
            <person name="Vitulo N."/>
            <person name="Jubin C."/>
            <person name="Vezzi A."/>
            <person name="Legeai F."/>
            <person name="Hugueney P."/>
            <person name="Dasilva C."/>
            <person name="Horner D."/>
            <person name="Mica E."/>
            <person name="Jublot D."/>
            <person name="Poulain J."/>
            <person name="Bruyere C."/>
            <person name="Billault A."/>
            <person name="Segurens B."/>
            <person name="Gouyvenoux M."/>
            <person name="Ugarte E."/>
            <person name="Cattonaro F."/>
            <person name="Anthouard V."/>
            <person name="Vico V."/>
            <person name="Del Fabbro C."/>
            <person name="Alaux M."/>
            <person name="Di Gaspero G."/>
            <person name="Dumas V."/>
            <person name="Felice N."/>
            <person name="Paillard S."/>
            <person name="Juman I."/>
            <person name="Moroldo M."/>
            <person name="Scalabrin S."/>
            <person name="Canaguier A."/>
            <person name="Le Clainche I."/>
            <person name="Malacrida G."/>
            <person name="Durand E."/>
            <person name="Pesole G."/>
            <person name="Laucou V."/>
            <person name="Chatelet P."/>
            <person name="Merdinoglu D."/>
            <person name="Delledonne M."/>
            <person name="Pezzotti M."/>
            <person name="Lecharny A."/>
            <person name="Scarpelli C."/>
            <person name="Artiguenave F."/>
            <person name="Pe M.E."/>
            <person name="Valle G."/>
            <person name="Morgante M."/>
            <person name="Caboche M."/>
            <person name="Adam-Blondon A.-F."/>
            <person name="Weissenbach J."/>
            <person name="Quetier F."/>
            <person name="Wincker P."/>
        </authorList>
    </citation>
    <scope>NUCLEOTIDE SEQUENCE [LARGE SCALE GENOMIC DNA]</scope>
    <source>
        <strain evidence="3">cv. Pinot noir / PN40024</strain>
    </source>
</reference>
<evidence type="ECO:0000313" key="2">
    <source>
        <dbReference type="EMBL" id="CCB48890.1"/>
    </source>
</evidence>
<protein>
    <submittedName>
        <fullName evidence="2">Uncharacterized protein</fullName>
    </submittedName>
</protein>
<dbReference type="EMBL" id="FN595500">
    <property type="protein sequence ID" value="CCB48890.1"/>
    <property type="molecule type" value="Genomic_DNA"/>
</dbReference>
<keyword evidence="3" id="KW-1185">Reference proteome</keyword>
<evidence type="ECO:0000256" key="1">
    <source>
        <dbReference type="SAM" id="MobiDB-lite"/>
    </source>
</evidence>
<dbReference type="Proteomes" id="UP000009183">
    <property type="component" value="Chromosome 4"/>
</dbReference>
<proteinExistence type="predicted"/>
<organism evidence="2 3">
    <name type="scientific">Vitis vinifera</name>
    <name type="common">Grape</name>
    <dbReference type="NCBI Taxonomy" id="29760"/>
    <lineage>
        <taxon>Eukaryota</taxon>
        <taxon>Viridiplantae</taxon>
        <taxon>Streptophyta</taxon>
        <taxon>Embryophyta</taxon>
        <taxon>Tracheophyta</taxon>
        <taxon>Spermatophyta</taxon>
        <taxon>Magnoliopsida</taxon>
        <taxon>eudicotyledons</taxon>
        <taxon>Gunneridae</taxon>
        <taxon>Pentapetalae</taxon>
        <taxon>rosids</taxon>
        <taxon>Vitales</taxon>
        <taxon>Vitaceae</taxon>
        <taxon>Viteae</taxon>
        <taxon>Vitis</taxon>
    </lineage>
</organism>
<gene>
    <name evidence="2" type="ordered locus">VIT_04s0069g01090</name>
</gene>
<name>F6H9J7_VITVI</name>